<reference evidence="8 10" key="1">
    <citation type="journal article" date="2011" name="Science">
        <title>Comparative functional genomics of the fission yeasts.</title>
        <authorList>
            <person name="Rhind N."/>
            <person name="Chen Z."/>
            <person name="Yassour M."/>
            <person name="Thompson D.A."/>
            <person name="Haas B.J."/>
            <person name="Habib N."/>
            <person name="Wapinski I."/>
            <person name="Roy S."/>
            <person name="Lin M.F."/>
            <person name="Heiman D.I."/>
            <person name="Young S.K."/>
            <person name="Furuya K."/>
            <person name="Guo Y."/>
            <person name="Pidoux A."/>
            <person name="Chen H.M."/>
            <person name="Robbertse B."/>
            <person name="Goldberg J.M."/>
            <person name="Aoki K."/>
            <person name="Bayne E.H."/>
            <person name="Berlin A.M."/>
            <person name="Desjardins C.A."/>
            <person name="Dobbs E."/>
            <person name="Dukaj L."/>
            <person name="Fan L."/>
            <person name="FitzGerald M.G."/>
            <person name="French C."/>
            <person name="Gujja S."/>
            <person name="Hansen K."/>
            <person name="Keifenheim D."/>
            <person name="Levin J.Z."/>
            <person name="Mosher R.A."/>
            <person name="Mueller C.A."/>
            <person name="Pfiffner J."/>
            <person name="Priest M."/>
            <person name="Russ C."/>
            <person name="Smialowska A."/>
            <person name="Swoboda P."/>
            <person name="Sykes S.M."/>
            <person name="Vaughn M."/>
            <person name="Vengrova S."/>
            <person name="Yoder R."/>
            <person name="Zeng Q."/>
            <person name="Allshire R."/>
            <person name="Baulcombe D."/>
            <person name="Birren B.W."/>
            <person name="Brown W."/>
            <person name="Ekwall K."/>
            <person name="Kellis M."/>
            <person name="Leatherwood J."/>
            <person name="Levin H."/>
            <person name="Margalit H."/>
            <person name="Martienssen R."/>
            <person name="Nieduszynski C.A."/>
            <person name="Spatafora J.W."/>
            <person name="Friedman N."/>
            <person name="Dalgaard J.Z."/>
            <person name="Baumann P."/>
            <person name="Niki H."/>
            <person name="Regev A."/>
            <person name="Nusbaum C."/>
        </authorList>
    </citation>
    <scope>NUCLEOTIDE SEQUENCE [LARGE SCALE GENOMIC DNA]</scope>
    <source>
        <strain evidence="10">yFS275 / FY16936</strain>
    </source>
</reference>
<dbReference type="PROSITE" id="PS00324">
    <property type="entry name" value="ASPARTOKINASE"/>
    <property type="match status" value="1"/>
</dbReference>
<dbReference type="EC" id="2.7.2.4" evidence="6"/>
<protein>
    <recommendedName>
        <fullName evidence="6">Aspartokinase</fullName>
        <ecNumber evidence="6">2.7.2.4</ecNumber>
    </recommendedName>
</protein>
<keyword evidence="5" id="KW-0067">ATP-binding</keyword>
<proteinExistence type="inferred from homology"/>
<dbReference type="NCBIfam" id="TIGR00657">
    <property type="entry name" value="asp_kinases"/>
    <property type="match status" value="1"/>
</dbReference>
<dbReference type="SUPFAM" id="SSF53633">
    <property type="entry name" value="Carbamate kinase-like"/>
    <property type="match status" value="1"/>
</dbReference>
<dbReference type="GO" id="GO:0004072">
    <property type="term" value="F:aspartate kinase activity"/>
    <property type="evidence" value="ECO:0000318"/>
    <property type="project" value="GO_Central"/>
</dbReference>
<dbReference type="Pfam" id="PF00696">
    <property type="entry name" value="AA_kinase"/>
    <property type="match status" value="1"/>
</dbReference>
<sequence>MSVLNNTEKKLRNDPSKRWVVQKFGGTSVGKFPLKIANDVAKASMEKNQVALVCSARSSDTKADGTTSRLLRAVAATIKSRTQSLGALVKEIEDDHVGAANKFISNEEIREKLIKDIRDDCAALEQYLNALRIVSETSPRSCDVCIGVGERLSCRFMAAVLNDQGIEAEMVSMEEIIDESIDWKALDASFYSYIANQLVSKVCEIGDKVPVVTGFFGLVPGSIISQIGRGYTDLCAALLAVGLKADELQIWKEVDGIFTADPRKVPNARLLALITPEEAAELTYYGSEVIHPFTMSQVISARIPIRIKNVDNPSGAGTIIFPDTISRHGSATPPHPPKIMPEEARQELMGKTATAVTIKTDVMVLNIQSNRKAASHGFLASIFAILDKYKLIVDLITTSEVHVSMALHEESENGNFHDAFVELRRLGTLDVMHGMAILSLVGKYMRNMVGISGRMFSALAQAQVNIEMISQGASEINISCVVDEKNAAKALVCVHEEFLGKPSSLHVVPSQASLLVEKPWLYSS</sequence>
<evidence type="ECO:0000256" key="1">
    <source>
        <dbReference type="ARBA" id="ARBA00010122"/>
    </source>
</evidence>
<keyword evidence="2 6" id="KW-0808">Transferase</keyword>
<feature type="domain" description="ACT" evidence="7">
    <location>
        <begin position="440"/>
        <end position="519"/>
    </location>
</feature>
<evidence type="ECO:0000256" key="3">
    <source>
        <dbReference type="ARBA" id="ARBA00022741"/>
    </source>
</evidence>
<dbReference type="STRING" id="402676.B6JWV6"/>
<dbReference type="GO" id="GO:0005524">
    <property type="term" value="F:ATP binding"/>
    <property type="evidence" value="ECO:0007669"/>
    <property type="project" value="UniProtKB-KW"/>
</dbReference>
<dbReference type="GO" id="GO:0071266">
    <property type="term" value="P:'de novo' L-methionine biosynthetic process"/>
    <property type="evidence" value="ECO:0007669"/>
    <property type="project" value="EnsemblFungi"/>
</dbReference>
<dbReference type="InterPro" id="IPR018042">
    <property type="entry name" value="Aspartate_kinase_CS"/>
</dbReference>
<dbReference type="PANTHER" id="PTHR21499">
    <property type="entry name" value="ASPARTATE KINASE"/>
    <property type="match status" value="1"/>
</dbReference>
<dbReference type="Proteomes" id="UP000001744">
    <property type="component" value="Unassembled WGS sequence"/>
</dbReference>
<evidence type="ECO:0000313" key="9">
    <source>
        <dbReference type="JaponicusDB" id="SJAG_00881"/>
    </source>
</evidence>
<dbReference type="Gene3D" id="3.40.1160.10">
    <property type="entry name" value="Acetylglutamate kinase-like"/>
    <property type="match status" value="1"/>
</dbReference>
<evidence type="ECO:0000256" key="4">
    <source>
        <dbReference type="ARBA" id="ARBA00022777"/>
    </source>
</evidence>
<dbReference type="GO" id="GO:0009090">
    <property type="term" value="P:homoserine biosynthetic process"/>
    <property type="evidence" value="ECO:0000318"/>
    <property type="project" value="GO_Central"/>
</dbReference>
<dbReference type="InterPro" id="IPR036393">
    <property type="entry name" value="AceGlu_kinase-like_sf"/>
</dbReference>
<dbReference type="EMBL" id="KE651166">
    <property type="protein sequence ID" value="EEB05857.1"/>
    <property type="molecule type" value="Genomic_DNA"/>
</dbReference>
<dbReference type="InterPro" id="IPR002912">
    <property type="entry name" value="ACT_dom"/>
</dbReference>
<dbReference type="FunFam" id="3.40.1160.10:FF:000023">
    <property type="entry name" value="Probable aspartokinase"/>
    <property type="match status" value="1"/>
</dbReference>
<comment type="catalytic activity">
    <reaction evidence="6">
        <text>L-aspartate + ATP = 4-phospho-L-aspartate + ADP</text>
        <dbReference type="Rhea" id="RHEA:23776"/>
        <dbReference type="ChEBI" id="CHEBI:29991"/>
        <dbReference type="ChEBI" id="CHEBI:30616"/>
        <dbReference type="ChEBI" id="CHEBI:57535"/>
        <dbReference type="ChEBI" id="CHEBI:456216"/>
        <dbReference type="EC" id="2.7.2.4"/>
    </reaction>
</comment>
<dbReference type="InterPro" id="IPR045865">
    <property type="entry name" value="ACT-like_dom_sf"/>
</dbReference>
<organism evidence="8 10">
    <name type="scientific">Schizosaccharomyces japonicus (strain yFS275 / FY16936)</name>
    <name type="common">Fission yeast</name>
    <dbReference type="NCBI Taxonomy" id="402676"/>
    <lineage>
        <taxon>Eukaryota</taxon>
        <taxon>Fungi</taxon>
        <taxon>Dikarya</taxon>
        <taxon>Ascomycota</taxon>
        <taxon>Taphrinomycotina</taxon>
        <taxon>Schizosaccharomycetes</taxon>
        <taxon>Schizosaccharomycetales</taxon>
        <taxon>Schizosaccharomycetaceae</taxon>
        <taxon>Schizosaccharomyces</taxon>
    </lineage>
</organism>
<dbReference type="InterPro" id="IPR001048">
    <property type="entry name" value="Asp/Glu/Uridylate_kinase"/>
</dbReference>
<dbReference type="FunFam" id="3.30.2130.10:FF:000001">
    <property type="entry name" value="Bifunctional aspartokinase/homoserine dehydrogenase"/>
    <property type="match status" value="1"/>
</dbReference>
<dbReference type="PANTHER" id="PTHR21499:SF59">
    <property type="entry name" value="ASPARTOKINASE"/>
    <property type="match status" value="1"/>
</dbReference>
<dbReference type="GeneID" id="7051973"/>
<keyword evidence="10" id="KW-1185">Reference proteome</keyword>
<dbReference type="AlphaFoldDB" id="B6JWV6"/>
<dbReference type="OrthoDB" id="4323675at2759"/>
<dbReference type="SUPFAM" id="SSF55021">
    <property type="entry name" value="ACT-like"/>
    <property type="match status" value="2"/>
</dbReference>
<evidence type="ECO:0000256" key="6">
    <source>
        <dbReference type="RuleBase" id="RU003448"/>
    </source>
</evidence>
<gene>
    <name evidence="9" type="primary">hom3</name>
    <name evidence="8" type="ORF">SJAG_00881</name>
</gene>
<comment type="similarity">
    <text evidence="1 6">Belongs to the aspartokinase family.</text>
</comment>
<dbReference type="GO" id="GO:0009088">
    <property type="term" value="P:threonine biosynthetic process"/>
    <property type="evidence" value="ECO:0007669"/>
    <property type="project" value="EnsemblFungi"/>
</dbReference>
<dbReference type="RefSeq" id="XP_002172150.1">
    <property type="nucleotide sequence ID" value="XM_002172114.2"/>
</dbReference>
<accession>B6JWV6</accession>
<dbReference type="JaponicusDB" id="SJAG_00881">
    <property type="gene designation" value="hom3"/>
</dbReference>
<dbReference type="Pfam" id="PF22468">
    <property type="entry name" value="ACT_9"/>
    <property type="match status" value="1"/>
</dbReference>
<dbReference type="InterPro" id="IPR001341">
    <property type="entry name" value="Asp_kinase"/>
</dbReference>
<dbReference type="HOGENOM" id="CLU_009116_6_4_1"/>
<evidence type="ECO:0000259" key="7">
    <source>
        <dbReference type="PROSITE" id="PS51671"/>
    </source>
</evidence>
<evidence type="ECO:0000313" key="10">
    <source>
        <dbReference type="Proteomes" id="UP000001744"/>
    </source>
</evidence>
<dbReference type="OMA" id="DNINIMM"/>
<keyword evidence="4 6" id="KW-0418">Kinase</keyword>
<evidence type="ECO:0000256" key="2">
    <source>
        <dbReference type="ARBA" id="ARBA00022679"/>
    </source>
</evidence>
<dbReference type="InterPro" id="IPR054352">
    <property type="entry name" value="ACT_Aspartokinase"/>
</dbReference>
<dbReference type="PROSITE" id="PS51671">
    <property type="entry name" value="ACT"/>
    <property type="match status" value="1"/>
</dbReference>
<dbReference type="GO" id="GO:0005829">
    <property type="term" value="C:cytosol"/>
    <property type="evidence" value="ECO:0000318"/>
    <property type="project" value="GO_Central"/>
</dbReference>
<evidence type="ECO:0000313" key="8">
    <source>
        <dbReference type="EMBL" id="EEB05857.1"/>
    </source>
</evidence>
<name>B6JWV6_SCHJY</name>
<evidence type="ECO:0000256" key="5">
    <source>
        <dbReference type="ARBA" id="ARBA00022840"/>
    </source>
</evidence>
<dbReference type="eggNOG" id="KOG0456">
    <property type="taxonomic scope" value="Eukaryota"/>
</dbReference>
<dbReference type="Gene3D" id="3.30.2130.10">
    <property type="entry name" value="VC0802-like"/>
    <property type="match status" value="1"/>
</dbReference>
<keyword evidence="3" id="KW-0547">Nucleotide-binding</keyword>
<dbReference type="VEuPathDB" id="FungiDB:SJAG_00881"/>